<dbReference type="Proteomes" id="UP000885672">
    <property type="component" value="Unassembled WGS sequence"/>
</dbReference>
<comment type="caution">
    <text evidence="2">The sequence shown here is derived from an EMBL/GenBank/DDBJ whole genome shotgun (WGS) entry which is preliminary data.</text>
</comment>
<feature type="transmembrane region" description="Helical" evidence="1">
    <location>
        <begin position="38"/>
        <end position="58"/>
    </location>
</feature>
<gene>
    <name evidence="2" type="ORF">ENN51_07360</name>
</gene>
<feature type="transmembrane region" description="Helical" evidence="1">
    <location>
        <begin position="7"/>
        <end position="26"/>
    </location>
</feature>
<keyword evidence="1" id="KW-0472">Membrane</keyword>
<evidence type="ECO:0008006" key="3">
    <source>
        <dbReference type="Google" id="ProtNLM"/>
    </source>
</evidence>
<name>A0A7V0T764_UNCW3</name>
<proteinExistence type="predicted"/>
<dbReference type="EMBL" id="DSBX01000272">
    <property type="protein sequence ID" value="HDR00082.1"/>
    <property type="molecule type" value="Genomic_DNA"/>
</dbReference>
<feature type="transmembrane region" description="Helical" evidence="1">
    <location>
        <begin position="94"/>
        <end position="116"/>
    </location>
</feature>
<evidence type="ECO:0000313" key="2">
    <source>
        <dbReference type="EMBL" id="HDR00082.1"/>
    </source>
</evidence>
<keyword evidence="1" id="KW-0812">Transmembrane</keyword>
<feature type="transmembrane region" description="Helical" evidence="1">
    <location>
        <begin position="128"/>
        <end position="148"/>
    </location>
</feature>
<sequence>MKPARRAPVPVYPFPAALYPVLALYAHNVDQLTPDSLLVPAFAALALAAGVLLVTRFLCGGYRRAAIPSALFLFLFFAYGHIHMPFRQWRPAASLVSGALLMALVAAAYVLAVLLVRRRPGARYDTATRVLNLGAALLLVVPVARTLAYEVSAPRVEGGRPGVVSPARGSDSLSPNILHLVPDRYPSESTLAEVYGYDNRSFLDELRARGFYVAEESRCNYGRTDMSLASTLNLDYLDSLLARVERRSRRRVLYRAIQDNDAVRFLRARGYRYLHFGTSWHATSRGRNADANYNRLLLSDFGMMLYRTTMAYPVGALVGFDAHREQWARVRYKFDMLESLDTVPGPVFAFAHFLVPHEPYVLNRDGEFVDRLAQMRQGTRAGFVEQVEYVNRRMLALVDNLLDDDSPRSWVIILQSDEGPHPPENFEHRDSLQTLRAKFRILNAWYLPGGDADLLHPAISPVNTFRVLFNRYFDADMNLLPDRSFFIRGDVWREVTGLVEYRRGEPPRSAVLSQPGLTRIGVSLD</sequence>
<keyword evidence="1" id="KW-1133">Transmembrane helix</keyword>
<dbReference type="SUPFAM" id="SSF53649">
    <property type="entry name" value="Alkaline phosphatase-like"/>
    <property type="match status" value="1"/>
</dbReference>
<accession>A0A7V0T764</accession>
<dbReference type="InterPro" id="IPR017850">
    <property type="entry name" value="Alkaline_phosphatase_core_sf"/>
</dbReference>
<feature type="transmembrane region" description="Helical" evidence="1">
    <location>
        <begin position="65"/>
        <end position="82"/>
    </location>
</feature>
<dbReference type="AlphaFoldDB" id="A0A7V0T764"/>
<dbReference type="Gene3D" id="3.40.720.10">
    <property type="entry name" value="Alkaline Phosphatase, subunit A"/>
    <property type="match status" value="1"/>
</dbReference>
<organism evidence="2">
    <name type="scientific">candidate division WOR-3 bacterium</name>
    <dbReference type="NCBI Taxonomy" id="2052148"/>
    <lineage>
        <taxon>Bacteria</taxon>
        <taxon>Bacteria division WOR-3</taxon>
    </lineage>
</organism>
<reference evidence="2" key="1">
    <citation type="journal article" date="2020" name="mSystems">
        <title>Genome- and Community-Level Interaction Insights into Carbon Utilization and Element Cycling Functions of Hydrothermarchaeota in Hydrothermal Sediment.</title>
        <authorList>
            <person name="Zhou Z."/>
            <person name="Liu Y."/>
            <person name="Xu W."/>
            <person name="Pan J."/>
            <person name="Luo Z.H."/>
            <person name="Li M."/>
        </authorList>
    </citation>
    <scope>NUCLEOTIDE SEQUENCE [LARGE SCALE GENOMIC DNA]</scope>
    <source>
        <strain evidence="2">SpSt-1182</strain>
    </source>
</reference>
<evidence type="ECO:0000256" key="1">
    <source>
        <dbReference type="SAM" id="Phobius"/>
    </source>
</evidence>
<protein>
    <recommendedName>
        <fullName evidence="3">Sulfatase N-terminal domain-containing protein</fullName>
    </recommendedName>
</protein>